<dbReference type="SUPFAM" id="SSF53756">
    <property type="entry name" value="UDP-Glycosyltransferase/glycogen phosphorylase"/>
    <property type="match status" value="1"/>
</dbReference>
<proteinExistence type="predicted"/>
<name>A0A7V8VEP6_9BACT</name>
<dbReference type="RefSeq" id="WP_194538055.1">
    <property type="nucleotide sequence ID" value="NZ_JACEFB010000007.1"/>
</dbReference>
<accession>A0A7V8VEP6</accession>
<organism evidence="1 2">
    <name type="scientific">Thermogemmata fonticola</name>
    <dbReference type="NCBI Taxonomy" id="2755323"/>
    <lineage>
        <taxon>Bacteria</taxon>
        <taxon>Pseudomonadati</taxon>
        <taxon>Planctomycetota</taxon>
        <taxon>Planctomycetia</taxon>
        <taxon>Gemmatales</taxon>
        <taxon>Gemmataceae</taxon>
        <taxon>Thermogemmata</taxon>
    </lineage>
</organism>
<dbReference type="Proteomes" id="UP000542342">
    <property type="component" value="Unassembled WGS sequence"/>
</dbReference>
<dbReference type="GO" id="GO:0016740">
    <property type="term" value="F:transferase activity"/>
    <property type="evidence" value="ECO:0007669"/>
    <property type="project" value="UniProtKB-KW"/>
</dbReference>
<evidence type="ECO:0000313" key="2">
    <source>
        <dbReference type="Proteomes" id="UP000542342"/>
    </source>
</evidence>
<dbReference type="EMBL" id="JACEFB010000007">
    <property type="protein sequence ID" value="MBA2226607.1"/>
    <property type="molecule type" value="Genomic_DNA"/>
</dbReference>
<evidence type="ECO:0000313" key="1">
    <source>
        <dbReference type="EMBL" id="MBA2226607.1"/>
    </source>
</evidence>
<comment type="caution">
    <text evidence="1">The sequence shown here is derived from an EMBL/GenBank/DDBJ whole genome shotgun (WGS) entry which is preliminary data.</text>
</comment>
<dbReference type="AlphaFoldDB" id="A0A7V8VEP6"/>
<dbReference type="Gene3D" id="3.40.50.11010">
    <property type="match status" value="1"/>
</dbReference>
<dbReference type="Gene3D" id="3.40.50.2000">
    <property type="entry name" value="Glycogen Phosphorylase B"/>
    <property type="match status" value="1"/>
</dbReference>
<keyword evidence="2" id="KW-1185">Reference proteome</keyword>
<sequence length="381" mass="43529">MNAPSPAPLPPLLVFSDPWGRHPSSCQHLIRRLLDRTAVTWVEVIGLRRWQWNVQNLRRAWEQLRRWWQAPVSSPAAAPRVLRPLLWPAFRSCWARRFNTRQFLRSLPAWPEPPVVLTTLPLVADLPGRVPARRWVYYCLDDYAAWPGWDGPTLRRCEEKLFPRLDRLIITHPRLLDRLPPHRLPTLLLTHGVDARRFQHPPAAWQPPLAIPPPWIIYWGLIDQRLDPACLHALSRALQRCPTGGSLLLLGPQDAPPRDLTQLSNLYMLPAVPYEDLPAVGAAAAVLIAPYRDNPLTQAMQPLKFLEYLATGKPVVARRLPALQPWADAADLADTPQQFARLVLERLRSGLPPQQQAARLRLPAETWEAKAELLARWLFAD</sequence>
<dbReference type="Pfam" id="PF13692">
    <property type="entry name" value="Glyco_trans_1_4"/>
    <property type="match status" value="1"/>
</dbReference>
<gene>
    <name evidence="1" type="ORF">H0921_10590</name>
</gene>
<reference evidence="1 2" key="1">
    <citation type="submission" date="2020-07" db="EMBL/GenBank/DDBJ databases">
        <title>Thermogemmata thermophila gen. nov., sp. nov., a novel moderate thermophilic planctomycete from a Kamchatka hot spring.</title>
        <authorList>
            <person name="Elcheninov A.G."/>
            <person name="Podosokorskaya O.A."/>
            <person name="Kovaleva O.L."/>
            <person name="Novikov A."/>
            <person name="Bonch-Osmolovskaya E.A."/>
            <person name="Toshchakov S.V."/>
            <person name="Kublanov I.V."/>
        </authorList>
    </citation>
    <scope>NUCLEOTIDE SEQUENCE [LARGE SCALE GENOMIC DNA]</scope>
    <source>
        <strain evidence="1 2">2918</strain>
    </source>
</reference>
<keyword evidence="1" id="KW-0808">Transferase</keyword>
<protein>
    <submittedName>
        <fullName evidence="1">Glycosyltransferase</fullName>
    </submittedName>
</protein>